<dbReference type="Proteomes" id="UP000236630">
    <property type="component" value="Unassembled WGS sequence"/>
</dbReference>
<name>A0A2H5MW08_CITUN</name>
<comment type="catalytic activity">
    <reaction evidence="1">
        <text>Random endo-hydrolysis of N-acetyl-beta-D-glucosaminide (1-&gt;4)-beta-linkages in chitin and chitodextrins.</text>
        <dbReference type="EC" id="3.2.1.14"/>
    </reaction>
</comment>
<dbReference type="PROSITE" id="PS00773">
    <property type="entry name" value="CHITINASE_19_1"/>
    <property type="match status" value="1"/>
</dbReference>
<gene>
    <name evidence="11" type="ORF">CUMW_281060</name>
</gene>
<evidence type="ECO:0000259" key="10">
    <source>
        <dbReference type="PROSITE" id="PS00774"/>
    </source>
</evidence>
<dbReference type="EC" id="3.2.1.14" evidence="2"/>
<evidence type="ECO:0000256" key="8">
    <source>
        <dbReference type="ARBA" id="ARBA00023326"/>
    </source>
</evidence>
<evidence type="ECO:0000256" key="2">
    <source>
        <dbReference type="ARBA" id="ARBA00012729"/>
    </source>
</evidence>
<protein>
    <recommendedName>
        <fullName evidence="2">chitinase</fullName>
        <ecNumber evidence="2">3.2.1.14</ecNumber>
    </recommendedName>
</protein>
<dbReference type="GO" id="GO:0008843">
    <property type="term" value="F:endochitinase activity"/>
    <property type="evidence" value="ECO:0007669"/>
    <property type="project" value="UniProtKB-EC"/>
</dbReference>
<dbReference type="CDD" id="cd00325">
    <property type="entry name" value="chitinase_GH19"/>
    <property type="match status" value="1"/>
</dbReference>
<sequence length="334" mass="37591">MTQLYLSRLPCDDQCALRCKPRLWGQPFRESTVLLNVVASSRMKFKLVSDITLIIATSLVCLQGKIYLIRNQHGGREKEIGFENDHGQNISPKMALLNVFLGLFLLALTNIPGNVVCQNSVTDLVTPEFFDGIKNQAPATCEGKGFYTRDAFITALNSYPEFGRTDTKREVAAFFAHVTHETTGQFSFSLSFDSWYLSIISSDFCYIEEKNKADPHCTSPQYPCANGKFYYGRGPIQLTGNGNYIEAGRAIGFDGLNSPETVARDRVISFKTALWFWMTYVHSVLNQGFGETIRKINGPAECGGRNRDQVLDRVRRYTDYCKRFGVDPGPRLEC</sequence>
<evidence type="ECO:0000256" key="6">
    <source>
        <dbReference type="ARBA" id="ARBA00023277"/>
    </source>
</evidence>
<evidence type="ECO:0000259" key="9">
    <source>
        <dbReference type="PROSITE" id="PS00773"/>
    </source>
</evidence>
<dbReference type="Pfam" id="PF00182">
    <property type="entry name" value="Glyco_hydro_19"/>
    <property type="match status" value="1"/>
</dbReference>
<accession>A0A2H5MW08</accession>
<feature type="domain" description="Glycoside hydrolase family 19 catalytic" evidence="10">
    <location>
        <begin position="268"/>
        <end position="278"/>
    </location>
</feature>
<keyword evidence="3" id="KW-0147">Chitin-binding</keyword>
<dbReference type="PANTHER" id="PTHR22595">
    <property type="entry name" value="CHITINASE-RELATED"/>
    <property type="match status" value="1"/>
</dbReference>
<dbReference type="Gene3D" id="3.30.20.10">
    <property type="entry name" value="Endochitinase, domain 2"/>
    <property type="match status" value="1"/>
</dbReference>
<evidence type="ECO:0000256" key="5">
    <source>
        <dbReference type="ARBA" id="ARBA00023024"/>
    </source>
</evidence>
<keyword evidence="5" id="KW-0146">Chitin degradation</keyword>
<feature type="domain" description="Glycoside hydrolase family 19 catalytic" evidence="9">
    <location>
        <begin position="141"/>
        <end position="163"/>
    </location>
</feature>
<comment type="caution">
    <text evidence="11">The sequence shown here is derived from an EMBL/GenBank/DDBJ whole genome shotgun (WGS) entry which is preliminary data.</text>
</comment>
<evidence type="ECO:0000256" key="7">
    <source>
        <dbReference type="ARBA" id="ARBA00023295"/>
    </source>
</evidence>
<evidence type="ECO:0000256" key="4">
    <source>
        <dbReference type="ARBA" id="ARBA00022801"/>
    </source>
</evidence>
<keyword evidence="12" id="KW-1185">Reference proteome</keyword>
<evidence type="ECO:0000313" key="12">
    <source>
        <dbReference type="Proteomes" id="UP000236630"/>
    </source>
</evidence>
<dbReference type="SUPFAM" id="SSF53955">
    <property type="entry name" value="Lysozyme-like"/>
    <property type="match status" value="1"/>
</dbReference>
<keyword evidence="4" id="KW-0378">Hydrolase</keyword>
<dbReference type="AlphaFoldDB" id="A0A2H5MW08"/>
<dbReference type="GO" id="GO:0016998">
    <property type="term" value="P:cell wall macromolecule catabolic process"/>
    <property type="evidence" value="ECO:0007669"/>
    <property type="project" value="InterPro"/>
</dbReference>
<dbReference type="Gene3D" id="1.10.530.10">
    <property type="match status" value="1"/>
</dbReference>
<evidence type="ECO:0000256" key="1">
    <source>
        <dbReference type="ARBA" id="ARBA00000822"/>
    </source>
</evidence>
<dbReference type="InterPro" id="IPR023346">
    <property type="entry name" value="Lysozyme-like_dom_sf"/>
</dbReference>
<dbReference type="STRING" id="55188.A0A2H5MW08"/>
<proteinExistence type="predicted"/>
<keyword evidence="7" id="KW-0326">Glycosidase</keyword>
<dbReference type="PROSITE" id="PS00774">
    <property type="entry name" value="CHITINASE_19_2"/>
    <property type="match status" value="1"/>
</dbReference>
<dbReference type="GO" id="GO:0000272">
    <property type="term" value="P:polysaccharide catabolic process"/>
    <property type="evidence" value="ECO:0007669"/>
    <property type="project" value="UniProtKB-KW"/>
</dbReference>
<dbReference type="InterPro" id="IPR000726">
    <property type="entry name" value="Glyco_hydro_19_cat"/>
</dbReference>
<dbReference type="EMBL" id="BDQV01002711">
    <property type="protein sequence ID" value="GAY32146.1"/>
    <property type="molecule type" value="Genomic_DNA"/>
</dbReference>
<dbReference type="PANTHER" id="PTHR22595:SF197">
    <property type="entry name" value="CHITINASE FAMILY PROTEIN"/>
    <property type="match status" value="1"/>
</dbReference>
<keyword evidence="8" id="KW-0624">Polysaccharide degradation</keyword>
<dbReference type="GO" id="GO:0006032">
    <property type="term" value="P:chitin catabolic process"/>
    <property type="evidence" value="ECO:0007669"/>
    <property type="project" value="UniProtKB-KW"/>
</dbReference>
<evidence type="ECO:0000313" key="11">
    <source>
        <dbReference type="EMBL" id="GAY32146.1"/>
    </source>
</evidence>
<keyword evidence="6" id="KW-0119">Carbohydrate metabolism</keyword>
<organism evidence="11 12">
    <name type="scientific">Citrus unshiu</name>
    <name type="common">Satsuma mandarin</name>
    <name type="synonym">Citrus nobilis var. unshiu</name>
    <dbReference type="NCBI Taxonomy" id="55188"/>
    <lineage>
        <taxon>Eukaryota</taxon>
        <taxon>Viridiplantae</taxon>
        <taxon>Streptophyta</taxon>
        <taxon>Embryophyta</taxon>
        <taxon>Tracheophyta</taxon>
        <taxon>Spermatophyta</taxon>
        <taxon>Magnoliopsida</taxon>
        <taxon>eudicotyledons</taxon>
        <taxon>Gunneridae</taxon>
        <taxon>Pentapetalae</taxon>
        <taxon>rosids</taxon>
        <taxon>malvids</taxon>
        <taxon>Sapindales</taxon>
        <taxon>Rutaceae</taxon>
        <taxon>Aurantioideae</taxon>
        <taxon>Citrus</taxon>
    </lineage>
</organism>
<evidence type="ECO:0000256" key="3">
    <source>
        <dbReference type="ARBA" id="ARBA00022669"/>
    </source>
</evidence>
<dbReference type="GO" id="GO:0008061">
    <property type="term" value="F:chitin binding"/>
    <property type="evidence" value="ECO:0007669"/>
    <property type="project" value="UniProtKB-KW"/>
</dbReference>
<reference evidence="11 12" key="1">
    <citation type="journal article" date="2017" name="Front. Genet.">
        <title>Draft sequencing of the heterozygous diploid genome of Satsuma (Citrus unshiu Marc.) using a hybrid assembly approach.</title>
        <authorList>
            <person name="Shimizu T."/>
            <person name="Tanizawa Y."/>
            <person name="Mochizuki T."/>
            <person name="Nagasaki H."/>
            <person name="Yoshioka T."/>
            <person name="Toyoda A."/>
            <person name="Fujiyama A."/>
            <person name="Kaminuma E."/>
            <person name="Nakamura Y."/>
        </authorList>
    </citation>
    <scope>NUCLEOTIDE SEQUENCE [LARGE SCALE GENOMIC DNA]</scope>
    <source>
        <strain evidence="12">cv. Miyagawa wase</strain>
    </source>
</reference>